<protein>
    <submittedName>
        <fullName evidence="1">Uncharacterized protein</fullName>
    </submittedName>
</protein>
<reference evidence="1 2" key="1">
    <citation type="submission" date="2013-04" db="EMBL/GenBank/DDBJ databases">
        <authorList>
            <person name="Weinstock G."/>
            <person name="Sodergren E."/>
            <person name="Lobos E.A."/>
            <person name="Fulton L."/>
            <person name="Fulton R."/>
            <person name="Courtney L."/>
            <person name="Fronick C."/>
            <person name="O'Laughlin M."/>
            <person name="Godfrey J."/>
            <person name="Wilson R.M."/>
            <person name="Miner T."/>
            <person name="Farmer C."/>
            <person name="Delehaunty K."/>
            <person name="Cordes M."/>
            <person name="Minx P."/>
            <person name="Tomlinson C."/>
            <person name="Chen J."/>
            <person name="Wollam A."/>
            <person name="Pepin K.H."/>
            <person name="Palsikar V.B."/>
            <person name="Zhang X."/>
            <person name="Suruliraj S."/>
            <person name="Perna N.T."/>
            <person name="Plunkett G."/>
            <person name="Warren W."/>
            <person name="Mitreva M."/>
            <person name="Mardis E.R."/>
            <person name="Wilson R.K."/>
        </authorList>
    </citation>
    <scope>NUCLEOTIDE SEQUENCE [LARGE SCALE GENOMIC DNA]</scope>
    <source>
        <strain evidence="1 2">DSM 4568</strain>
    </source>
</reference>
<accession>S3J3F2</accession>
<dbReference type="HOGENOM" id="CLU_2615534_0_0_6"/>
<comment type="caution">
    <text evidence="1">The sequence shown here is derived from an EMBL/GenBank/DDBJ whole genome shotgun (WGS) entry which is preliminary data.</text>
</comment>
<sequence>MSQKSKRLTPHRQIGVSELRQTIIQPSLRDFQPNFCAFRGKYAQLMNKSPHHAQTLSSMRNFATKQQTVGAVFTRFKN</sequence>
<dbReference type="EMBL" id="ATDT01000003">
    <property type="protein sequence ID" value="EPF20373.1"/>
    <property type="molecule type" value="Genomic_DNA"/>
</dbReference>
<dbReference type="Proteomes" id="UP000014585">
    <property type="component" value="Unassembled WGS sequence"/>
</dbReference>
<evidence type="ECO:0000313" key="2">
    <source>
        <dbReference type="Proteomes" id="UP000014585"/>
    </source>
</evidence>
<dbReference type="AlphaFoldDB" id="S3J3F2"/>
<organism evidence="1 2">
    <name type="scientific">Cedecea davisae DSM 4568</name>
    <dbReference type="NCBI Taxonomy" id="566551"/>
    <lineage>
        <taxon>Bacteria</taxon>
        <taxon>Pseudomonadati</taxon>
        <taxon>Pseudomonadota</taxon>
        <taxon>Gammaproteobacteria</taxon>
        <taxon>Enterobacterales</taxon>
        <taxon>Enterobacteriaceae</taxon>
        <taxon>Cedecea</taxon>
    </lineage>
</organism>
<name>S3J3F2_9ENTR</name>
<gene>
    <name evidence="1" type="ORF">HMPREF0201_00099</name>
</gene>
<proteinExistence type="predicted"/>
<evidence type="ECO:0000313" key="1">
    <source>
        <dbReference type="EMBL" id="EPF20373.1"/>
    </source>
</evidence>